<accession>A0ABY2IVS1</accession>
<dbReference type="Proteomes" id="UP000297853">
    <property type="component" value="Unassembled WGS sequence"/>
</dbReference>
<keyword evidence="2" id="KW-1185">Reference proteome</keyword>
<protein>
    <submittedName>
        <fullName evidence="1">Uncharacterized protein</fullName>
    </submittedName>
</protein>
<reference evidence="1 2" key="1">
    <citation type="submission" date="2019-03" db="EMBL/GenBank/DDBJ databases">
        <title>Genomics of glacier-inhabiting Cryobacterium strains.</title>
        <authorList>
            <person name="Liu Q."/>
            <person name="Xin Y.-H."/>
        </authorList>
    </citation>
    <scope>NUCLEOTIDE SEQUENCE [LARGE SCALE GENOMIC DNA]</scope>
    <source>
        <strain evidence="1 2">TMT1-23-1</strain>
    </source>
</reference>
<comment type="caution">
    <text evidence="1">The sequence shown here is derived from an EMBL/GenBank/DDBJ whole genome shotgun (WGS) entry which is preliminary data.</text>
</comment>
<organism evidence="1 2">
    <name type="scientific">Cryobacterium sinapicolor</name>
    <dbReference type="NCBI Taxonomy" id="1259236"/>
    <lineage>
        <taxon>Bacteria</taxon>
        <taxon>Bacillati</taxon>
        <taxon>Actinomycetota</taxon>
        <taxon>Actinomycetes</taxon>
        <taxon>Micrococcales</taxon>
        <taxon>Microbacteriaceae</taxon>
        <taxon>Cryobacterium</taxon>
    </lineage>
</organism>
<proteinExistence type="predicted"/>
<evidence type="ECO:0000313" key="1">
    <source>
        <dbReference type="EMBL" id="TFC93436.1"/>
    </source>
</evidence>
<evidence type="ECO:0000313" key="2">
    <source>
        <dbReference type="Proteomes" id="UP000297853"/>
    </source>
</evidence>
<name>A0ABY2IVS1_9MICO</name>
<dbReference type="EMBL" id="SOGQ01000095">
    <property type="protein sequence ID" value="TFC93436.1"/>
    <property type="molecule type" value="Genomic_DNA"/>
</dbReference>
<dbReference type="RefSeq" id="WP_134433395.1">
    <property type="nucleotide sequence ID" value="NZ_SOGQ01000095.1"/>
</dbReference>
<gene>
    <name evidence="1" type="ORF">E3T28_16660</name>
</gene>
<sequence length="63" mass="6897">MSRAARGRFTVLEPSFHDLARTNYDVDRNRRSVAGTERDALAALKAVLLEAEHARVGSAVLGM</sequence>